<reference evidence="1 3" key="1">
    <citation type="submission" date="2015-09" db="EMBL/GenBank/DDBJ databases">
        <authorList>
            <consortium name="Pathogen Informatics"/>
        </authorList>
    </citation>
    <scope>NUCLEOTIDE SEQUENCE [LARGE SCALE GENOMIC DNA]</scope>
    <source>
        <strain evidence="1 3">2789STDY5608854</strain>
    </source>
</reference>
<dbReference type="GO" id="GO:0016301">
    <property type="term" value="F:kinase activity"/>
    <property type="evidence" value="ECO:0007669"/>
    <property type="project" value="UniProtKB-KW"/>
</dbReference>
<dbReference type="RefSeq" id="WP_021630282.1">
    <property type="nucleotide sequence ID" value="NZ_CAAKOI010000174.1"/>
</dbReference>
<keyword evidence="1" id="KW-0808">Transferase</keyword>
<accession>A0A174B1I1</accession>
<dbReference type="Proteomes" id="UP001211173">
    <property type="component" value="Unassembled WGS sequence"/>
</dbReference>
<evidence type="ECO:0000313" key="1">
    <source>
        <dbReference type="EMBL" id="CUN94079.1"/>
    </source>
</evidence>
<dbReference type="AlphaFoldDB" id="A0A174B1I1"/>
<dbReference type="EMBL" id="CYZT01000028">
    <property type="protein sequence ID" value="CUN94079.1"/>
    <property type="molecule type" value="Genomic_DNA"/>
</dbReference>
<reference evidence="2" key="2">
    <citation type="submission" date="2023-01" db="EMBL/GenBank/DDBJ databases">
        <title>Human gut microbiome strain richness.</title>
        <authorList>
            <person name="Chen-Liaw A."/>
        </authorList>
    </citation>
    <scope>NUCLEOTIDE SEQUENCE</scope>
    <source>
        <strain evidence="2">1001287st1_F4_1001285I_161205</strain>
    </source>
</reference>
<proteinExistence type="predicted"/>
<sequence length="202" mass="23789">MNTLITISREFGSGGRELGRRLSELLNIAYYDQEIITEISRRTDLAERYIEQVIEQKPIPAFPIHIGRSLYPLSNPIYEQRQAVMLEQNRIIREMAKRSSCVIVGRCGDHILEDVRPFRIFVYAELEHRIARCMERRTAEEVYSLEEMKQKVISVDKNRRKYYEYYTGKKWGDRLNYDLCVNTSRQEIKEIALALSSFISLG</sequence>
<keyword evidence="1" id="KW-0418">Kinase</keyword>
<organism evidence="1 3">
    <name type="scientific">Flavonifractor plautii</name>
    <name type="common">Fusobacterium plautii</name>
    <dbReference type="NCBI Taxonomy" id="292800"/>
    <lineage>
        <taxon>Bacteria</taxon>
        <taxon>Bacillati</taxon>
        <taxon>Bacillota</taxon>
        <taxon>Clostridia</taxon>
        <taxon>Eubacteriales</taxon>
        <taxon>Oscillospiraceae</taxon>
        <taxon>Flavonifractor</taxon>
    </lineage>
</organism>
<dbReference type="EMBL" id="JAQLWV010000028">
    <property type="protein sequence ID" value="MDB7934659.1"/>
    <property type="molecule type" value="Genomic_DNA"/>
</dbReference>
<evidence type="ECO:0000313" key="3">
    <source>
        <dbReference type="Proteomes" id="UP000095746"/>
    </source>
</evidence>
<dbReference type="Proteomes" id="UP000095746">
    <property type="component" value="Unassembled WGS sequence"/>
</dbReference>
<dbReference type="GeneID" id="89522026"/>
<dbReference type="InterPro" id="IPR027417">
    <property type="entry name" value="P-loop_NTPase"/>
</dbReference>
<dbReference type="SUPFAM" id="SSF52540">
    <property type="entry name" value="P-loop containing nucleoside triphosphate hydrolases"/>
    <property type="match status" value="1"/>
</dbReference>
<dbReference type="Pfam" id="PF13189">
    <property type="entry name" value="Cytidylate_kin2"/>
    <property type="match status" value="1"/>
</dbReference>
<protein>
    <submittedName>
        <fullName evidence="1 2">Cytidylate kinase</fullName>
    </submittedName>
</protein>
<evidence type="ECO:0000313" key="2">
    <source>
        <dbReference type="EMBL" id="MDB7934659.1"/>
    </source>
</evidence>
<name>A0A174B1I1_FLAPL</name>
<gene>
    <name evidence="1" type="ORF">ERS852411_00720</name>
    <name evidence="2" type="ORF">PNE06_16370</name>
</gene>
<dbReference type="Gene3D" id="3.40.50.300">
    <property type="entry name" value="P-loop containing nucleotide triphosphate hydrolases"/>
    <property type="match status" value="1"/>
</dbReference>